<dbReference type="EMBL" id="BK015904">
    <property type="protein sequence ID" value="DAD72720.1"/>
    <property type="molecule type" value="Genomic_DNA"/>
</dbReference>
<evidence type="ECO:0000313" key="1">
    <source>
        <dbReference type="EMBL" id="DAD72720.1"/>
    </source>
</evidence>
<sequence length="140" mass="14556">MAEFTGIALQTVAAGEDVALTETPVCGSKCIVHRQGSGIVKLRGITNQCRARFLASYSGNVQIPTGGTVEAISLALAVDGEPLQSTRMVVTPAAVENLFNVSAQAYIDVPCGCCSTVAVQNTSTQAIQTQNSNLIVVREA</sequence>
<name>A0A8S5LS77_9CAUD</name>
<reference evidence="1" key="1">
    <citation type="journal article" date="2021" name="Proc. Natl. Acad. Sci. U.S.A.">
        <title>A Catalog of Tens of Thousands of Viruses from Human Metagenomes Reveals Hidden Associations with Chronic Diseases.</title>
        <authorList>
            <person name="Tisza M.J."/>
            <person name="Buck C.B."/>
        </authorList>
    </citation>
    <scope>NUCLEOTIDE SEQUENCE</scope>
    <source>
        <strain evidence="1">Ct7EW56</strain>
    </source>
</reference>
<organism evidence="1">
    <name type="scientific">Siphoviridae sp. ct7EW56</name>
    <dbReference type="NCBI Taxonomy" id="2827562"/>
    <lineage>
        <taxon>Viruses</taxon>
        <taxon>Duplodnaviria</taxon>
        <taxon>Heunggongvirae</taxon>
        <taxon>Uroviricota</taxon>
        <taxon>Caudoviricetes</taxon>
    </lineage>
</organism>
<accession>A0A8S5LS77</accession>
<protein>
    <submittedName>
        <fullName evidence="1">Uncharacterized protein</fullName>
    </submittedName>
</protein>
<proteinExistence type="predicted"/>